<dbReference type="InterPro" id="IPR056737">
    <property type="entry name" value="Beta-prop_ATRN-MKLN-like"/>
</dbReference>
<dbReference type="CDD" id="cd15482">
    <property type="entry name" value="Sialidase_non-viral"/>
    <property type="match status" value="1"/>
</dbReference>
<proteinExistence type="predicted"/>
<feature type="chain" id="PRO_5009533355" description="Attractin/MKLN-like beta-propeller domain-containing protein" evidence="3">
    <location>
        <begin position="22"/>
        <end position="1160"/>
    </location>
</feature>
<gene>
    <name evidence="5" type="ORF">A2008_07785</name>
</gene>
<evidence type="ECO:0000256" key="2">
    <source>
        <dbReference type="ARBA" id="ARBA00022737"/>
    </source>
</evidence>
<evidence type="ECO:0000259" key="4">
    <source>
        <dbReference type="Pfam" id="PF24981"/>
    </source>
</evidence>
<evidence type="ECO:0000256" key="1">
    <source>
        <dbReference type="ARBA" id="ARBA00022441"/>
    </source>
</evidence>
<accession>A0A1F7WD52</accession>
<dbReference type="STRING" id="1817813.A2008_07785"/>
<feature type="domain" description="Attractin/MKLN-like beta-propeller" evidence="4">
    <location>
        <begin position="525"/>
        <end position="648"/>
    </location>
</feature>
<dbReference type="SUPFAM" id="SSF117281">
    <property type="entry name" value="Kelch motif"/>
    <property type="match status" value="3"/>
</dbReference>
<evidence type="ECO:0000313" key="6">
    <source>
        <dbReference type="Proteomes" id="UP000178735"/>
    </source>
</evidence>
<reference evidence="5 6" key="1">
    <citation type="journal article" date="2016" name="Nat. Commun.">
        <title>Thousands of microbial genomes shed light on interconnected biogeochemical processes in an aquifer system.</title>
        <authorList>
            <person name="Anantharaman K."/>
            <person name="Brown C.T."/>
            <person name="Hug L.A."/>
            <person name="Sharon I."/>
            <person name="Castelle C.J."/>
            <person name="Probst A.J."/>
            <person name="Thomas B.C."/>
            <person name="Singh A."/>
            <person name="Wilkins M.J."/>
            <person name="Karaoz U."/>
            <person name="Brodie E.L."/>
            <person name="Williams K.H."/>
            <person name="Hubbard S.S."/>
            <person name="Banfield J.F."/>
        </authorList>
    </citation>
    <scope>NUCLEOTIDE SEQUENCE [LARGE SCALE GENOMIC DNA]</scope>
</reference>
<dbReference type="Proteomes" id="UP000178735">
    <property type="component" value="Unassembled WGS sequence"/>
</dbReference>
<dbReference type="PANTHER" id="PTHR46093:SF18">
    <property type="entry name" value="FIBRONECTIN TYPE-III DOMAIN-CONTAINING PROTEIN"/>
    <property type="match status" value="1"/>
</dbReference>
<keyword evidence="1" id="KW-0880">Kelch repeat</keyword>
<dbReference type="InterPro" id="IPR015915">
    <property type="entry name" value="Kelch-typ_b-propeller"/>
</dbReference>
<dbReference type="Pfam" id="PF24681">
    <property type="entry name" value="Kelch_KLHDC2_KLHL20_DRC7"/>
    <property type="match status" value="2"/>
</dbReference>
<comment type="caution">
    <text evidence="5">The sequence shown here is derived from an EMBL/GenBank/DDBJ whole genome shotgun (WGS) entry which is preliminary data.</text>
</comment>
<protein>
    <recommendedName>
        <fullName evidence="4">Attractin/MKLN-like beta-propeller domain-containing protein</fullName>
    </recommendedName>
</protein>
<dbReference type="Gene3D" id="2.120.10.80">
    <property type="entry name" value="Kelch-type beta propeller"/>
    <property type="match status" value="4"/>
</dbReference>
<evidence type="ECO:0000313" key="5">
    <source>
        <dbReference type="EMBL" id="OGM00751.1"/>
    </source>
</evidence>
<dbReference type="AlphaFoldDB" id="A0A1F7WD52"/>
<feature type="signal peptide" evidence="3">
    <location>
        <begin position="1"/>
        <end position="21"/>
    </location>
</feature>
<organism evidence="5 6">
    <name type="scientific">Candidatus Wallbacteria bacterium GWC2_49_35</name>
    <dbReference type="NCBI Taxonomy" id="1817813"/>
    <lineage>
        <taxon>Bacteria</taxon>
        <taxon>Candidatus Walliibacteriota</taxon>
    </lineage>
</organism>
<keyword evidence="2" id="KW-0677">Repeat</keyword>
<name>A0A1F7WD52_9BACT</name>
<dbReference type="EMBL" id="MGFH01000251">
    <property type="protein sequence ID" value="OGM00751.1"/>
    <property type="molecule type" value="Genomic_DNA"/>
</dbReference>
<dbReference type="PANTHER" id="PTHR46093">
    <property type="entry name" value="ACYL-COA-BINDING DOMAIN-CONTAINING PROTEIN 5"/>
    <property type="match status" value="1"/>
</dbReference>
<dbReference type="Pfam" id="PF24981">
    <property type="entry name" value="Beta-prop_ATRN-LZTR1"/>
    <property type="match status" value="1"/>
</dbReference>
<sequence>MKTTYKNYIFLFFLLVSVSLSGCLSEGGDGGDAAPSAAQKSIVITGNIIAPGSASADPPSKQTTAGGGDDYIVTITGIDDESATIGSAVLVNASFTASVPLSETVRYALINVKERFAGRTLYKNLLGRVPEASEISGNIITVKNVTVNDYSTARTLLALENKNAVPAVPIALDNIELDQNDASKSKTEFEKTLESKLGPANISELKKAVEILSRAISDTGLKASLNFSGNDNCRTVVKNFIDILKISAGGDSKLGPIASQKIRQIISDAKVDVSQGIMVNGDIINKDSVSASINHPPVISNVSVIPGFENIVVNYDLFDADSDKCSVEVFLVLDSLETAIGAQYLSGDISEVTSGANKTITWKISSADNLSKFNNYKIKLCPSDAKTIGVSEYSRLFSAPAETGHKLVVSNITLQSSEISGDTVINYNLYAENNHLCDIKVYFSIDYAGTTEITAGLTGDIKNVSPGTRKSIGWQSRNDLSGYIKNVRIIISPNDSENNGIESISPLFNVNNPVAFTKTFEYSASPDILPDKRYYHAAVVDSGNKMWIAGGMNESGKTLDDFWTFDAEVNKWTRITPSDDDTAENYAARESHSMSIDSENRIWIVGGRIDGAPTDDIWQIDTASSSRKKITATGEAFSARYGHSASIDAGGMLWSVGGKTGGTVSCEIWRLDTKILEWKKITAGGGAFTPRYRHASVIDSTGKIWCFGGLDSSDKSLDEIWRFDTAGLSWQKVAATGEKFETGAYQTCVMGPGGKIYIIGGKSDVNDGRGNNKIFCFDTSSYSLTRINPQSDIFESRYALISVIDSKNKIYVMGGRSINVFNDTWYSEDFCRSWKNPGIDHIRPCPRYNHSSVISDSGRIFIIGGIGNFGNYLNDVWYSDDSGAAWVEANKDTPYDKKFTARYGHSSFIYQGKIYVTGGGDNTGVLNDVLCSSDNGATWADITKDTPEKKKFSARARHSSVVNSSGKMWVIGGARYIFDNSNAYEYNDTWVSEDFGATWVIVNPNLQTILKSPAASGQAEIVYPSFPPTSDHTSVIDKNGRIYVIGGSSPQTWYSDDGGVKWRKFNVSTPEFSMRYGHSSVVDSKGRTFVIGGSDQIRTPVNDVWYTADFSNWIMAAKMPGISARTGHSSVIDKNGRIYIIGGKNSKSEAVNDMCYYFEP</sequence>
<dbReference type="PROSITE" id="PS51257">
    <property type="entry name" value="PROKAR_LIPOPROTEIN"/>
    <property type="match status" value="1"/>
</dbReference>
<evidence type="ECO:0000256" key="3">
    <source>
        <dbReference type="SAM" id="SignalP"/>
    </source>
</evidence>
<keyword evidence="3" id="KW-0732">Signal</keyword>